<dbReference type="EMBL" id="CP003426">
    <property type="protein sequence ID" value="AFI31060.1"/>
    <property type="molecule type" value="Genomic_DNA"/>
</dbReference>
<feature type="chain" id="PRO_5003626362" evidence="2">
    <location>
        <begin position="20"/>
        <end position="81"/>
    </location>
</feature>
<reference evidence="3 4" key="1">
    <citation type="journal article" date="2012" name="J. Bacteriol.">
        <title>Complete Genome Sequence of Borrelia crocidurae.</title>
        <authorList>
            <person name="Elbir H."/>
            <person name="Gimenez G."/>
            <person name="Robert C."/>
            <person name="Bergstrom S."/>
            <person name="Cutler S."/>
            <person name="Raoult D."/>
            <person name="Drancourt M."/>
        </authorList>
    </citation>
    <scope>NUCLEOTIDE SEQUENCE [LARGE SCALE GENOMIC DNA]</scope>
    <source>
        <strain evidence="3 4">Achema</strain>
    </source>
</reference>
<feature type="transmembrane region" description="Helical" evidence="1">
    <location>
        <begin position="43"/>
        <end position="67"/>
    </location>
</feature>
<gene>
    <name evidence="3" type="ordered locus">Q7M_281</name>
</gene>
<keyword evidence="1" id="KW-0472">Membrane</keyword>
<accession>I0FC54</accession>
<keyword evidence="1" id="KW-0812">Transmembrane</keyword>
<keyword evidence="2" id="KW-0732">Signal</keyword>
<sequence length="81" mass="9010">MNKKLSFLLLFGVVNFAFAQTKSLQPTTGLNFPFVDFLNSFGGGIVFPLQLLLILSIITLSPAFFGFDDFLFKDSNSIGFY</sequence>
<dbReference type="HOGENOM" id="CLU_2567039_0_0_12"/>
<evidence type="ECO:0000313" key="4">
    <source>
        <dbReference type="Proteomes" id="UP000005212"/>
    </source>
</evidence>
<proteinExistence type="predicted"/>
<evidence type="ECO:0000256" key="2">
    <source>
        <dbReference type="SAM" id="SignalP"/>
    </source>
</evidence>
<organism evidence="3 4">
    <name type="scientific">Borrelia crocidurae (strain Achema)</name>
    <dbReference type="NCBI Taxonomy" id="1155096"/>
    <lineage>
        <taxon>Bacteria</taxon>
        <taxon>Pseudomonadati</taxon>
        <taxon>Spirochaetota</taxon>
        <taxon>Spirochaetia</taxon>
        <taxon>Spirochaetales</taxon>
        <taxon>Borreliaceae</taxon>
        <taxon>Borrelia</taxon>
    </lineage>
</organism>
<dbReference type="KEGG" id="bcw:Q7M_281"/>
<dbReference type="PATRIC" id="fig|1155096.3.peg.291"/>
<evidence type="ECO:0000313" key="3">
    <source>
        <dbReference type="EMBL" id="AFI31060.1"/>
    </source>
</evidence>
<protein>
    <submittedName>
        <fullName evidence="3">Uncharacterized protein</fullName>
    </submittedName>
</protein>
<reference evidence="4" key="2">
    <citation type="submission" date="2012-03" db="EMBL/GenBank/DDBJ databases">
        <title>Complete genome sequence of Borrelia crocidurae.</title>
        <authorList>
            <person name="Elbir H."/>
            <person name="Gimenez G."/>
            <person name="Robert C."/>
            <person name="Raoult D."/>
            <person name="Drancourt M."/>
        </authorList>
    </citation>
    <scope>NUCLEOTIDE SEQUENCE [LARGE SCALE GENOMIC DNA]</scope>
    <source>
        <strain evidence="4">Achema</strain>
    </source>
</reference>
<keyword evidence="1" id="KW-1133">Transmembrane helix</keyword>
<evidence type="ECO:0000256" key="1">
    <source>
        <dbReference type="SAM" id="Phobius"/>
    </source>
</evidence>
<name>I0FC54_BORCA</name>
<dbReference type="AlphaFoldDB" id="I0FC54"/>
<dbReference type="Proteomes" id="UP000005212">
    <property type="component" value="Chromosome"/>
</dbReference>
<feature type="signal peptide" evidence="2">
    <location>
        <begin position="1"/>
        <end position="19"/>
    </location>
</feature>